<dbReference type="PROSITE" id="PS50109">
    <property type="entry name" value="HIS_KIN"/>
    <property type="match status" value="1"/>
</dbReference>
<dbReference type="RefSeq" id="WP_312747773.1">
    <property type="nucleotide sequence ID" value="NZ_CP116968.1"/>
</dbReference>
<keyword evidence="5" id="KW-0547">Nucleotide-binding</keyword>
<dbReference type="NCBIfam" id="TIGR00229">
    <property type="entry name" value="sensory_box"/>
    <property type="match status" value="1"/>
</dbReference>
<dbReference type="KEGG" id="nneo:PQG83_05905"/>
<dbReference type="SUPFAM" id="SSF55781">
    <property type="entry name" value="GAF domain-like"/>
    <property type="match status" value="1"/>
</dbReference>
<gene>
    <name evidence="13" type="ORF">PQG83_05905</name>
</gene>
<dbReference type="EMBL" id="CP116968">
    <property type="protein sequence ID" value="WNM63287.1"/>
    <property type="molecule type" value="Genomic_DNA"/>
</dbReference>
<dbReference type="AlphaFoldDB" id="A0AA96GM00"/>
<dbReference type="InterPro" id="IPR003594">
    <property type="entry name" value="HATPase_dom"/>
</dbReference>
<dbReference type="SMART" id="SM00387">
    <property type="entry name" value="HATPase_c"/>
    <property type="match status" value="1"/>
</dbReference>
<dbReference type="SUPFAM" id="SSF55785">
    <property type="entry name" value="PYP-like sensor domain (PAS domain)"/>
    <property type="match status" value="1"/>
</dbReference>
<dbReference type="Pfam" id="PF02518">
    <property type="entry name" value="HATPase_c"/>
    <property type="match status" value="1"/>
</dbReference>
<dbReference type="InterPro" id="IPR036890">
    <property type="entry name" value="HATPase_C_sf"/>
</dbReference>
<dbReference type="GO" id="GO:0000155">
    <property type="term" value="F:phosphorelay sensor kinase activity"/>
    <property type="evidence" value="ECO:0007669"/>
    <property type="project" value="InterPro"/>
</dbReference>
<evidence type="ECO:0000256" key="3">
    <source>
        <dbReference type="ARBA" id="ARBA00022553"/>
    </source>
</evidence>
<evidence type="ECO:0000256" key="5">
    <source>
        <dbReference type="ARBA" id="ARBA00022741"/>
    </source>
</evidence>
<dbReference type="Gene3D" id="3.30.450.20">
    <property type="entry name" value="PAS domain"/>
    <property type="match status" value="1"/>
</dbReference>
<keyword evidence="9" id="KW-0812">Transmembrane</keyword>
<dbReference type="InterPro" id="IPR011712">
    <property type="entry name" value="Sig_transdc_His_kin_sub3_dim/P"/>
</dbReference>
<dbReference type="InterPro" id="IPR050482">
    <property type="entry name" value="Sensor_HK_TwoCompSys"/>
</dbReference>
<proteinExistence type="predicted"/>
<dbReference type="Gene3D" id="1.20.5.1930">
    <property type="match status" value="1"/>
</dbReference>
<keyword evidence="4" id="KW-0808">Transferase</keyword>
<evidence type="ECO:0000256" key="9">
    <source>
        <dbReference type="SAM" id="Phobius"/>
    </source>
</evidence>
<evidence type="ECO:0000256" key="1">
    <source>
        <dbReference type="ARBA" id="ARBA00000085"/>
    </source>
</evidence>
<name>A0AA96GM00_9BACT</name>
<feature type="transmembrane region" description="Helical" evidence="9">
    <location>
        <begin position="54"/>
        <end position="72"/>
    </location>
</feature>
<evidence type="ECO:0000259" key="10">
    <source>
        <dbReference type="PROSITE" id="PS50109"/>
    </source>
</evidence>
<dbReference type="PANTHER" id="PTHR24421">
    <property type="entry name" value="NITRATE/NITRITE SENSOR PROTEIN NARX-RELATED"/>
    <property type="match status" value="1"/>
</dbReference>
<protein>
    <recommendedName>
        <fullName evidence="2">histidine kinase</fullName>
        <ecNumber evidence="2">2.7.13.3</ecNumber>
    </recommendedName>
</protein>
<evidence type="ECO:0000256" key="4">
    <source>
        <dbReference type="ARBA" id="ARBA00022679"/>
    </source>
</evidence>
<reference evidence="13 14" key="1">
    <citation type="submission" date="2023-01" db="EMBL/GenBank/DDBJ databases">
        <title>Cultivation and genomic characterization of new, ubiquitous marine nitrite-oxidizing bacteria from the Nitrospirales.</title>
        <authorList>
            <person name="Mueller A.J."/>
            <person name="Daebeler A."/>
            <person name="Herbold C.W."/>
            <person name="Kirkegaard R.H."/>
            <person name="Daims H."/>
        </authorList>
    </citation>
    <scope>NUCLEOTIDE SEQUENCE [LARGE SCALE GENOMIC DNA]</scope>
    <source>
        <strain evidence="13 14">DK</strain>
    </source>
</reference>
<evidence type="ECO:0000256" key="7">
    <source>
        <dbReference type="ARBA" id="ARBA00022840"/>
    </source>
</evidence>
<dbReference type="CDD" id="cd00130">
    <property type="entry name" value="PAS"/>
    <property type="match status" value="1"/>
</dbReference>
<evidence type="ECO:0000256" key="8">
    <source>
        <dbReference type="ARBA" id="ARBA00023012"/>
    </source>
</evidence>
<keyword evidence="8" id="KW-0902">Two-component regulatory system</keyword>
<feature type="transmembrane region" description="Helical" evidence="9">
    <location>
        <begin position="12"/>
        <end position="33"/>
    </location>
</feature>
<evidence type="ECO:0000259" key="12">
    <source>
        <dbReference type="PROSITE" id="PS50113"/>
    </source>
</evidence>
<evidence type="ECO:0000256" key="2">
    <source>
        <dbReference type="ARBA" id="ARBA00012438"/>
    </source>
</evidence>
<feature type="transmembrane region" description="Helical" evidence="9">
    <location>
        <begin position="92"/>
        <end position="110"/>
    </location>
</feature>
<dbReference type="PANTHER" id="PTHR24421:SF10">
    <property type="entry name" value="NITRATE_NITRITE SENSOR PROTEIN NARQ"/>
    <property type="match status" value="1"/>
</dbReference>
<dbReference type="GO" id="GO:0016020">
    <property type="term" value="C:membrane"/>
    <property type="evidence" value="ECO:0007669"/>
    <property type="project" value="InterPro"/>
</dbReference>
<feature type="domain" description="PAC" evidence="12">
    <location>
        <begin position="197"/>
        <end position="249"/>
    </location>
</feature>
<dbReference type="InterPro" id="IPR000700">
    <property type="entry name" value="PAS-assoc_C"/>
</dbReference>
<feature type="domain" description="PAS" evidence="11">
    <location>
        <begin position="122"/>
        <end position="168"/>
    </location>
</feature>
<keyword evidence="3" id="KW-0597">Phosphoprotein</keyword>
<keyword evidence="6 13" id="KW-0418">Kinase</keyword>
<comment type="catalytic activity">
    <reaction evidence="1">
        <text>ATP + protein L-histidine = ADP + protein N-phospho-L-histidine.</text>
        <dbReference type="EC" id="2.7.13.3"/>
    </reaction>
</comment>
<keyword evidence="14" id="KW-1185">Reference proteome</keyword>
<dbReference type="Proteomes" id="UP001302494">
    <property type="component" value="Chromosome"/>
</dbReference>
<dbReference type="PROSITE" id="PS50112">
    <property type="entry name" value="PAS"/>
    <property type="match status" value="1"/>
</dbReference>
<sequence>MYSSKLYNPKDFFLTLILAGGVFTFDLLLPRGFAEEMLYAGVVFFATQRLPRRMVYVVAIGCTALTIIGFALTFFTSDGAPSSLSWPFRFPIINRAFCIAGIWGITLLALQRRRAMEALRTSEDRFGLVAESIKDYGIVMLDPEGNVASWNAGAAHIFGYSTEEVLGRPHRLLYAPFAIDSGEPTNFLTEARVSGSVIKEEWLVRKNGSRFWGHVGITVLRDEHDQLHGFAAVMGDLTKRKQEEDVIRALLRLSEKLNSTFVLETLLDELVTEAIQLVQAHAGFAGLASGEMLTCEKYIQGRTIKLCHRSWSAGQGLPGWLLLHKTAYLTNHAQEDRQMEQDFRQAFDIHSALSIPILDAKDTLLGCIEVHNKEKANGFTHVDQQTMIGVSQVASIAIQNALAYQKLQDAEALHSHLLDKIMTAQEDERRRISRELHDEIGQSLTSLLVGLRAAEDEARSDGMGARVNDLRKITSTTLQEVQRLAKGLRPTVLDDFGLEEAIARYGAEFSSTYGIEVDVAQNWQSKDRLAPAVETALYRIVQEALTNVGKYAKATTVSILLQQNPAQIRLIVEDNGQGFDAQAVVQKAAAGAHLGLHGMRERTLLLNGSISIESSAGTGTSIYVNIPLKKFNDQET</sequence>
<dbReference type="Gene3D" id="3.30.565.10">
    <property type="entry name" value="Histidine kinase-like ATPase, C-terminal domain"/>
    <property type="match status" value="1"/>
</dbReference>
<dbReference type="CDD" id="cd16917">
    <property type="entry name" value="HATPase_UhpB-NarQ-NarX-like"/>
    <property type="match status" value="1"/>
</dbReference>
<evidence type="ECO:0000256" key="6">
    <source>
        <dbReference type="ARBA" id="ARBA00022777"/>
    </source>
</evidence>
<keyword evidence="9" id="KW-1133">Transmembrane helix</keyword>
<feature type="domain" description="Histidine kinase" evidence="10">
    <location>
        <begin position="435"/>
        <end position="630"/>
    </location>
</feature>
<dbReference type="SMART" id="SM00065">
    <property type="entry name" value="GAF"/>
    <property type="match status" value="1"/>
</dbReference>
<evidence type="ECO:0000313" key="13">
    <source>
        <dbReference type="EMBL" id="WNM63287.1"/>
    </source>
</evidence>
<dbReference type="GO" id="GO:0046983">
    <property type="term" value="F:protein dimerization activity"/>
    <property type="evidence" value="ECO:0007669"/>
    <property type="project" value="InterPro"/>
</dbReference>
<dbReference type="Pfam" id="PF13426">
    <property type="entry name" value="PAS_9"/>
    <property type="match status" value="1"/>
</dbReference>
<evidence type="ECO:0000259" key="11">
    <source>
        <dbReference type="PROSITE" id="PS50112"/>
    </source>
</evidence>
<dbReference type="InterPro" id="IPR005467">
    <property type="entry name" value="His_kinase_dom"/>
</dbReference>
<dbReference type="GO" id="GO:0005524">
    <property type="term" value="F:ATP binding"/>
    <property type="evidence" value="ECO:0007669"/>
    <property type="project" value="UniProtKB-KW"/>
</dbReference>
<evidence type="ECO:0000313" key="14">
    <source>
        <dbReference type="Proteomes" id="UP001302494"/>
    </source>
</evidence>
<dbReference type="Pfam" id="PF13185">
    <property type="entry name" value="GAF_2"/>
    <property type="match status" value="1"/>
</dbReference>
<keyword evidence="9" id="KW-0472">Membrane</keyword>
<dbReference type="InterPro" id="IPR000014">
    <property type="entry name" value="PAS"/>
</dbReference>
<dbReference type="InterPro" id="IPR035965">
    <property type="entry name" value="PAS-like_dom_sf"/>
</dbReference>
<dbReference type="EC" id="2.7.13.3" evidence="2"/>
<dbReference type="Pfam" id="PF07730">
    <property type="entry name" value="HisKA_3"/>
    <property type="match status" value="1"/>
</dbReference>
<organism evidence="13 14">
    <name type="scientific">Candidatus Nitrospira neomarina</name>
    <dbReference type="NCBI Taxonomy" id="3020899"/>
    <lineage>
        <taxon>Bacteria</taxon>
        <taxon>Pseudomonadati</taxon>
        <taxon>Nitrospirota</taxon>
        <taxon>Nitrospiria</taxon>
        <taxon>Nitrospirales</taxon>
        <taxon>Nitrospiraceae</taxon>
        <taxon>Nitrospira</taxon>
    </lineage>
</organism>
<dbReference type="InterPro" id="IPR029016">
    <property type="entry name" value="GAF-like_dom_sf"/>
</dbReference>
<dbReference type="Gene3D" id="3.30.450.40">
    <property type="match status" value="1"/>
</dbReference>
<dbReference type="InterPro" id="IPR003018">
    <property type="entry name" value="GAF"/>
</dbReference>
<keyword evidence="7" id="KW-0067">ATP-binding</keyword>
<accession>A0AA96GM00</accession>
<dbReference type="PROSITE" id="PS50113">
    <property type="entry name" value="PAC"/>
    <property type="match status" value="1"/>
</dbReference>
<dbReference type="SUPFAM" id="SSF55874">
    <property type="entry name" value="ATPase domain of HSP90 chaperone/DNA topoisomerase II/histidine kinase"/>
    <property type="match status" value="1"/>
</dbReference>